<dbReference type="InterPro" id="IPR007484">
    <property type="entry name" value="Peptidase_M28"/>
</dbReference>
<dbReference type="AlphaFoldDB" id="A0A2K8U8R4"/>
<organism evidence="4 5">
    <name type="scientific">Candidatus Thiodictyon syntrophicum</name>
    <dbReference type="NCBI Taxonomy" id="1166950"/>
    <lineage>
        <taxon>Bacteria</taxon>
        <taxon>Pseudomonadati</taxon>
        <taxon>Pseudomonadota</taxon>
        <taxon>Gammaproteobacteria</taxon>
        <taxon>Chromatiales</taxon>
        <taxon>Chromatiaceae</taxon>
        <taxon>Thiodictyon</taxon>
    </lineage>
</organism>
<dbReference type="InterPro" id="IPR045175">
    <property type="entry name" value="M28_fam"/>
</dbReference>
<protein>
    <recommendedName>
        <fullName evidence="3">Peptidase M28 domain-containing protein</fullName>
    </recommendedName>
</protein>
<dbReference type="PANTHER" id="PTHR12147:SF26">
    <property type="entry name" value="PEPTIDASE M28 DOMAIN-CONTAINING PROTEIN"/>
    <property type="match status" value="1"/>
</dbReference>
<dbReference type="Gene3D" id="3.40.630.10">
    <property type="entry name" value="Zn peptidases"/>
    <property type="match status" value="1"/>
</dbReference>
<dbReference type="GO" id="GO:0006508">
    <property type="term" value="P:proteolysis"/>
    <property type="evidence" value="ECO:0007669"/>
    <property type="project" value="InterPro"/>
</dbReference>
<name>A0A2K8U8R4_9GAMM</name>
<dbReference type="PANTHER" id="PTHR12147">
    <property type="entry name" value="METALLOPEPTIDASE M28 FAMILY MEMBER"/>
    <property type="match status" value="1"/>
</dbReference>
<evidence type="ECO:0000256" key="2">
    <source>
        <dbReference type="SAM" id="Phobius"/>
    </source>
</evidence>
<keyword evidence="2" id="KW-1133">Transmembrane helix</keyword>
<dbReference type="SUPFAM" id="SSF53187">
    <property type="entry name" value="Zn-dependent exopeptidases"/>
    <property type="match status" value="1"/>
</dbReference>
<gene>
    <name evidence="4" type="ORF">THSYN_14000</name>
</gene>
<feature type="domain" description="Peptidase M28" evidence="3">
    <location>
        <begin position="123"/>
        <end position="326"/>
    </location>
</feature>
<evidence type="ECO:0000256" key="1">
    <source>
        <dbReference type="SAM" id="MobiDB-lite"/>
    </source>
</evidence>
<evidence type="ECO:0000259" key="3">
    <source>
        <dbReference type="Pfam" id="PF04389"/>
    </source>
</evidence>
<feature type="transmembrane region" description="Helical" evidence="2">
    <location>
        <begin position="38"/>
        <end position="57"/>
    </location>
</feature>
<keyword evidence="2" id="KW-0472">Membrane</keyword>
<keyword evidence="5" id="KW-1185">Reference proteome</keyword>
<keyword evidence="2" id="KW-0812">Transmembrane</keyword>
<dbReference type="Proteomes" id="UP000232638">
    <property type="component" value="Chromosome"/>
</dbReference>
<accession>A0A2K8U8R4</accession>
<sequence>MLRKQDRRADARRAIRHPPPPGPSPHPKLQLESAMRKSLIRPPLALGLALFSGWLAASPMTNLLGQLSQFDYQDYVGNLQAFGTRYFNTQGNVKATNYLADTLNSFGLSVRQDAFDYGGTRYNVEATLPGLVTPNQIFIIGAHFDSTSNDPQTNAPGADDNASGTAAMLEIASVLSQYQFASTIRFIGFNAEEQGLIGSNAYAAAAQVRGDTIVGMLNLDMIAYTAGLATQDLEVMGDKWLVDRFIADAATYVPGLLTQAWYGDYYGSDHYYFHSSRYPGSSSLFGIEDTATDIWSNSNPYYHKTTDTADRLDYGFAYKVTQASAATLADLAGLIPEPPIMLLLLPGLLLAARGRRVH</sequence>
<feature type="region of interest" description="Disordered" evidence="1">
    <location>
        <begin position="1"/>
        <end position="28"/>
    </location>
</feature>
<feature type="compositionally biased region" description="Pro residues" evidence="1">
    <location>
        <begin position="17"/>
        <end position="26"/>
    </location>
</feature>
<evidence type="ECO:0000313" key="4">
    <source>
        <dbReference type="EMBL" id="AUB81947.1"/>
    </source>
</evidence>
<reference evidence="4 5" key="1">
    <citation type="submission" date="2017-03" db="EMBL/GenBank/DDBJ databases">
        <title>Complete genome sequence of Candidatus 'Thiodictyon syntrophicum' sp. nov. strain Cad16T, a photolithoautotroph purple sulfur bacterium isolated from an alpine meromictic lake.</title>
        <authorList>
            <person name="Luedin S.M."/>
            <person name="Pothier J.F."/>
            <person name="Danza F."/>
            <person name="Storelli N."/>
            <person name="Wittwer M."/>
            <person name="Tonolla M."/>
        </authorList>
    </citation>
    <scope>NUCLEOTIDE SEQUENCE [LARGE SCALE GENOMIC DNA]</scope>
    <source>
        <strain evidence="4 5">Cad16T</strain>
    </source>
</reference>
<evidence type="ECO:0000313" key="5">
    <source>
        <dbReference type="Proteomes" id="UP000232638"/>
    </source>
</evidence>
<dbReference type="KEGG" id="tsy:THSYN_14000"/>
<dbReference type="Pfam" id="PF04389">
    <property type="entry name" value="Peptidase_M28"/>
    <property type="match status" value="1"/>
</dbReference>
<proteinExistence type="predicted"/>
<dbReference type="GO" id="GO:0008235">
    <property type="term" value="F:metalloexopeptidase activity"/>
    <property type="evidence" value="ECO:0007669"/>
    <property type="project" value="InterPro"/>
</dbReference>
<dbReference type="EMBL" id="CP020370">
    <property type="protein sequence ID" value="AUB81947.1"/>
    <property type="molecule type" value="Genomic_DNA"/>
</dbReference>